<accession>A0A0F0KNB1</accession>
<dbReference type="Proteomes" id="UP000033572">
    <property type="component" value="Unassembled WGS sequence"/>
</dbReference>
<dbReference type="RefSeq" id="WP_156149282.1">
    <property type="nucleotide sequence ID" value="NZ_CP031425.1"/>
</dbReference>
<evidence type="ECO:0000313" key="1">
    <source>
        <dbReference type="EMBL" id="KJL22363.1"/>
    </source>
</evidence>
<name>A0A0F0KNB1_9MICO</name>
<gene>
    <name evidence="1" type="ORF">RN50_01481</name>
</gene>
<reference evidence="1 2" key="1">
    <citation type="submission" date="2015-02" db="EMBL/GenBank/DDBJ databases">
        <title>Draft genome sequences of ten Microbacterium spp. with emphasis on heavy metal contaminated environments.</title>
        <authorList>
            <person name="Corretto E."/>
        </authorList>
    </citation>
    <scope>NUCLEOTIDE SEQUENCE [LARGE SCALE GENOMIC DNA]</scope>
    <source>
        <strain evidence="1 2">DSM 12966</strain>
    </source>
</reference>
<proteinExistence type="predicted"/>
<dbReference type="GeneID" id="94446089"/>
<dbReference type="PATRIC" id="fig|104336.4.peg.1517"/>
<comment type="caution">
    <text evidence="1">The sequence shown here is derived from an EMBL/GenBank/DDBJ whole genome shotgun (WGS) entry which is preliminary data.</text>
</comment>
<evidence type="ECO:0000313" key="2">
    <source>
        <dbReference type="Proteomes" id="UP000033572"/>
    </source>
</evidence>
<dbReference type="EMBL" id="JYIU01000039">
    <property type="protein sequence ID" value="KJL22363.1"/>
    <property type="molecule type" value="Genomic_DNA"/>
</dbReference>
<keyword evidence="2" id="KW-1185">Reference proteome</keyword>
<sequence length="54" mass="6295">MNETQKREVEHEIVQIVARARDEGWYEDNPGWARLDQSLIALGYAPRHAEAMSR</sequence>
<dbReference type="AlphaFoldDB" id="A0A0F0KNB1"/>
<organism evidence="1 2">
    <name type="scientific">Microbacterium foliorum</name>
    <dbReference type="NCBI Taxonomy" id="104336"/>
    <lineage>
        <taxon>Bacteria</taxon>
        <taxon>Bacillati</taxon>
        <taxon>Actinomycetota</taxon>
        <taxon>Actinomycetes</taxon>
        <taxon>Micrococcales</taxon>
        <taxon>Microbacteriaceae</taxon>
        <taxon>Microbacterium</taxon>
    </lineage>
</organism>
<protein>
    <submittedName>
        <fullName evidence="1">Uncharacterized protein</fullName>
    </submittedName>
</protein>